<sequence length="285" mass="32119">MENINDYKALAFFDLDGTLLNSQSKLDQEVIEGIHRIRENGVLPFIATGRGHFELDEIMATTGITGAIAMNGQYIVLEGETIYKEEIPTASVEKLLDAAQPHSEALSFYDSQGYWVSELTDLAKRAYSYTHMPMPQVDARRYLSQEVNMLLVLTNHLSQVEYYKEQVPELNFFMNSPSSIDVTNSTTNKGTGINHVKEVLNFTGQTFAFGDGRNDLDLFKAADHKTAMGNAVPELKELADFISTENTNHGIINAFNHWESYNKKVTDKISVSNFFIYFSSTSRLR</sequence>
<dbReference type="Proteomes" id="UP000015664">
    <property type="component" value="Unassembled WGS sequence"/>
</dbReference>
<dbReference type="SFLD" id="SFLDG01140">
    <property type="entry name" value="C2.B:_Phosphomannomutase_and_P"/>
    <property type="match status" value="1"/>
</dbReference>
<dbReference type="InterPro" id="IPR036412">
    <property type="entry name" value="HAD-like_sf"/>
</dbReference>
<dbReference type="InterPro" id="IPR006379">
    <property type="entry name" value="HAD-SF_hydro_IIB"/>
</dbReference>
<dbReference type="AlphaFoldDB" id="T0VGG6"/>
<evidence type="ECO:0000313" key="1">
    <source>
        <dbReference type="EMBL" id="EQC94882.1"/>
    </source>
</evidence>
<protein>
    <submittedName>
        <fullName evidence="1">Hydrolase</fullName>
    </submittedName>
</protein>
<proteinExistence type="predicted"/>
<dbReference type="PATRIC" id="fig|1234873.3.peg.1566"/>
<dbReference type="InterPro" id="IPR000150">
    <property type="entry name" value="Cof"/>
</dbReference>
<dbReference type="PROSITE" id="PS01228">
    <property type="entry name" value="COF_1"/>
    <property type="match status" value="1"/>
</dbReference>
<keyword evidence="1" id="KW-0378">Hydrolase</keyword>
<dbReference type="PANTHER" id="PTHR10000">
    <property type="entry name" value="PHOSPHOSERINE PHOSPHATASE"/>
    <property type="match status" value="1"/>
</dbReference>
<dbReference type="SUPFAM" id="SSF56784">
    <property type="entry name" value="HAD-like"/>
    <property type="match status" value="1"/>
</dbReference>
<organism evidence="1 2">
    <name type="scientific">Lactococcus cremoris subsp. cremoris TIFN3</name>
    <dbReference type="NCBI Taxonomy" id="1234873"/>
    <lineage>
        <taxon>Bacteria</taxon>
        <taxon>Bacillati</taxon>
        <taxon>Bacillota</taxon>
        <taxon>Bacilli</taxon>
        <taxon>Lactobacillales</taxon>
        <taxon>Streptococcaceae</taxon>
        <taxon>Lactococcus</taxon>
        <taxon>Lactococcus cremoris subsp. cremoris</taxon>
    </lineage>
</organism>
<dbReference type="SFLD" id="SFLDS00003">
    <property type="entry name" value="Haloacid_Dehalogenase"/>
    <property type="match status" value="1"/>
</dbReference>
<gene>
    <name evidence="1" type="ORF">LLT3_09525</name>
</gene>
<comment type="caution">
    <text evidence="1">The sequence shown here is derived from an EMBL/GenBank/DDBJ whole genome shotgun (WGS) entry which is preliminary data.</text>
</comment>
<name>T0VGG6_LACLC</name>
<dbReference type="GO" id="GO:0000287">
    <property type="term" value="F:magnesium ion binding"/>
    <property type="evidence" value="ECO:0007669"/>
    <property type="project" value="TreeGrafter"/>
</dbReference>
<dbReference type="EMBL" id="ATBE01000258">
    <property type="protein sequence ID" value="EQC94882.1"/>
    <property type="molecule type" value="Genomic_DNA"/>
</dbReference>
<dbReference type="GO" id="GO:0005829">
    <property type="term" value="C:cytosol"/>
    <property type="evidence" value="ECO:0007669"/>
    <property type="project" value="TreeGrafter"/>
</dbReference>
<dbReference type="NCBIfam" id="TIGR00099">
    <property type="entry name" value="Cof-subfamily"/>
    <property type="match status" value="1"/>
</dbReference>
<reference evidence="1 2" key="1">
    <citation type="journal article" date="2013" name="ISME J.">
        <title>Multifactorial diversity sustains microbial community stability.</title>
        <authorList>
            <person name="Erkus O."/>
            <person name="de Jager V.C."/>
            <person name="Spus M."/>
            <person name="van Alen-Boerrigter I.J."/>
            <person name="van Rijswijck I.M."/>
            <person name="Hazelwood L."/>
            <person name="Janssen P.W."/>
            <person name="van Hijum S.A."/>
            <person name="Kleerebezem M."/>
            <person name="Smid E.J."/>
        </authorList>
    </citation>
    <scope>NUCLEOTIDE SEQUENCE [LARGE SCALE GENOMIC DNA]</scope>
    <source>
        <strain evidence="1 2">TIFN3</strain>
    </source>
</reference>
<dbReference type="Gene3D" id="3.40.50.1000">
    <property type="entry name" value="HAD superfamily/HAD-like"/>
    <property type="match status" value="1"/>
</dbReference>
<accession>T0VGG6</accession>
<dbReference type="PANTHER" id="PTHR10000:SF25">
    <property type="entry name" value="PHOSPHATASE YKRA-RELATED"/>
    <property type="match status" value="1"/>
</dbReference>
<dbReference type="Gene3D" id="3.30.1240.10">
    <property type="match status" value="1"/>
</dbReference>
<dbReference type="NCBIfam" id="TIGR01484">
    <property type="entry name" value="HAD-SF-IIB"/>
    <property type="match status" value="1"/>
</dbReference>
<dbReference type="InterPro" id="IPR023214">
    <property type="entry name" value="HAD_sf"/>
</dbReference>
<dbReference type="GO" id="GO:0016791">
    <property type="term" value="F:phosphatase activity"/>
    <property type="evidence" value="ECO:0007669"/>
    <property type="project" value="TreeGrafter"/>
</dbReference>
<evidence type="ECO:0000313" key="2">
    <source>
        <dbReference type="Proteomes" id="UP000015664"/>
    </source>
</evidence>
<dbReference type="Pfam" id="PF08282">
    <property type="entry name" value="Hydrolase_3"/>
    <property type="match status" value="1"/>
</dbReference>